<dbReference type="PANTHER" id="PTHR21560">
    <property type="entry name" value="VERY KIND PROTEIN"/>
    <property type="match status" value="1"/>
</dbReference>
<feature type="region of interest" description="Disordered" evidence="3">
    <location>
        <begin position="357"/>
        <end position="600"/>
    </location>
</feature>
<organism evidence="5 6">
    <name type="scientific">Stichopus japonicus</name>
    <name type="common">Sea cucumber</name>
    <dbReference type="NCBI Taxonomy" id="307972"/>
    <lineage>
        <taxon>Eukaryota</taxon>
        <taxon>Metazoa</taxon>
        <taxon>Echinodermata</taxon>
        <taxon>Eleutherozoa</taxon>
        <taxon>Echinozoa</taxon>
        <taxon>Holothuroidea</taxon>
        <taxon>Aspidochirotacea</taxon>
        <taxon>Aspidochirotida</taxon>
        <taxon>Stichopodidae</taxon>
        <taxon>Apostichopus</taxon>
    </lineage>
</organism>
<feature type="compositionally biased region" description="Polar residues" evidence="3">
    <location>
        <begin position="417"/>
        <end position="442"/>
    </location>
</feature>
<accession>A0A2G8JII3</accession>
<reference evidence="5 6" key="1">
    <citation type="journal article" date="2017" name="PLoS Biol.">
        <title>The sea cucumber genome provides insights into morphological evolution and visceral regeneration.</title>
        <authorList>
            <person name="Zhang X."/>
            <person name="Sun L."/>
            <person name="Yuan J."/>
            <person name="Sun Y."/>
            <person name="Gao Y."/>
            <person name="Zhang L."/>
            <person name="Li S."/>
            <person name="Dai H."/>
            <person name="Hamel J.F."/>
            <person name="Liu C."/>
            <person name="Yu Y."/>
            <person name="Liu S."/>
            <person name="Lin W."/>
            <person name="Guo K."/>
            <person name="Jin S."/>
            <person name="Xu P."/>
            <person name="Storey K.B."/>
            <person name="Huan P."/>
            <person name="Zhang T."/>
            <person name="Zhou Y."/>
            <person name="Zhang J."/>
            <person name="Lin C."/>
            <person name="Li X."/>
            <person name="Xing L."/>
            <person name="Huo D."/>
            <person name="Sun M."/>
            <person name="Wang L."/>
            <person name="Mercier A."/>
            <person name="Li F."/>
            <person name="Yang H."/>
            <person name="Xiang J."/>
        </authorList>
    </citation>
    <scope>NUCLEOTIDE SEQUENCE [LARGE SCALE GENOMIC DNA]</scope>
    <source>
        <strain evidence="5">Shaxun</strain>
        <tissue evidence="5">Muscle</tissue>
    </source>
</reference>
<feature type="compositionally biased region" description="Low complexity" evidence="3">
    <location>
        <begin position="690"/>
        <end position="709"/>
    </location>
</feature>
<feature type="compositionally biased region" description="Basic and acidic residues" evidence="3">
    <location>
        <begin position="190"/>
        <end position="203"/>
    </location>
</feature>
<feature type="compositionally biased region" description="Basic and acidic residues" evidence="3">
    <location>
        <begin position="551"/>
        <end position="565"/>
    </location>
</feature>
<feature type="region of interest" description="Disordered" evidence="3">
    <location>
        <begin position="996"/>
        <end position="1019"/>
    </location>
</feature>
<dbReference type="GO" id="GO:0032045">
    <property type="term" value="C:guanyl-nucleotide exchange factor complex"/>
    <property type="evidence" value="ECO:0007669"/>
    <property type="project" value="TreeGrafter"/>
</dbReference>
<dbReference type="InterPro" id="IPR000651">
    <property type="entry name" value="Ras-like_Gua-exchang_fac_N"/>
</dbReference>
<evidence type="ECO:0000259" key="4">
    <source>
        <dbReference type="PROSITE" id="PS50212"/>
    </source>
</evidence>
<dbReference type="Gene3D" id="1.10.840.10">
    <property type="entry name" value="Ras guanine-nucleotide exchange factors catalytic domain"/>
    <property type="match status" value="1"/>
</dbReference>
<keyword evidence="1 2" id="KW-0344">Guanine-nucleotide releasing factor</keyword>
<gene>
    <name evidence="5" type="ORF">BSL78_27621</name>
</gene>
<dbReference type="GO" id="GO:0005085">
    <property type="term" value="F:guanyl-nucleotide exchange factor activity"/>
    <property type="evidence" value="ECO:0007669"/>
    <property type="project" value="UniProtKB-KW"/>
</dbReference>
<dbReference type="GO" id="GO:0043025">
    <property type="term" value="C:neuronal cell body"/>
    <property type="evidence" value="ECO:0007669"/>
    <property type="project" value="TreeGrafter"/>
</dbReference>
<feature type="compositionally biased region" description="Basic and acidic residues" evidence="3">
    <location>
        <begin position="399"/>
        <end position="416"/>
    </location>
</feature>
<comment type="caution">
    <text evidence="5">The sequence shown here is derived from an EMBL/GenBank/DDBJ whole genome shotgun (WGS) entry which is preliminary data.</text>
</comment>
<feature type="compositionally biased region" description="Polar residues" evidence="3">
    <location>
        <begin position="76"/>
        <end position="93"/>
    </location>
</feature>
<feature type="compositionally biased region" description="Low complexity" evidence="3">
    <location>
        <begin position="42"/>
        <end position="72"/>
    </location>
</feature>
<dbReference type="PROSITE" id="PS50212">
    <property type="entry name" value="RASGEF_NTER"/>
    <property type="match status" value="1"/>
</dbReference>
<feature type="domain" description="N-terminal Ras-GEF" evidence="4">
    <location>
        <begin position="862"/>
        <end position="987"/>
    </location>
</feature>
<evidence type="ECO:0000313" key="5">
    <source>
        <dbReference type="EMBL" id="PIK35550.1"/>
    </source>
</evidence>
<dbReference type="InterPro" id="IPR001895">
    <property type="entry name" value="RASGEF_cat_dom"/>
</dbReference>
<sequence>MPFTVGAPVSPSQQSPGVFSMQVQFQQDPQTGLFRMIPMGTPAFSPSPALSGSPLLYSPSHPMSSPQQHSSPFYPINSSLSSPQRQVDTSSDPENGDIYRNVAIPDTRRDPHRRTAAPSNKKSANSKRLERRLLSDSESSESSVFTPKPSGINSDKFPSKPGRLKTRSQSSTNLEKNKKHSKRSSADPVLGHREGGRLIDKSSNHSSRSSKSTDRGKLKASSASKSNDVRGLKQAAAPASSSPMTVSSPSRDSGVHMRYSMSSGEELPVTKEVSEPSLVLKRVIRHIRHAFAFDGYLENGVEALQMAEYITALAHLSWSTFSSAVTEKYCDLYWEEELLESLYEEINCKKVEKSNLKLPNDLSDSPKRETKQSLKKSQVKSKKSPAASMTGKTSAEIQTSKEKENALDCEKSHTARSDQSSSSTERKPNTNSQLKKTPNGVTKSYKHDETDTLPHSSPRSTSSSSLKKSSKDGENKQSHASPNCIKDDKKSSSGRSKSSSRQRRSDNHVQDDKIIEPEQQKEEFRNDPRKDEKNSSVSSESNNSGDSHQVTMERTDSASDNKTRQVIDTSPRKSNHAEIPSFKSEDGDACNNTPNNSLDERGSLISVQKCSTFVNEGASPLLSARTSQRSSSSLFGSLQSLNNSLSLSESSYLQSPQKADSDISEVSSTPTAFHIRRLLDSAITRSSSNASLTSFSSGSSSNQGPSCRSLSSQGHGGNQKLKQALMYGEDSFQRDVIEYSRRLEGKNVERKITEVEQQISVERKMRGKTERFYQKLLESQNNNNNKGAETKNKLSKVWEQLEEMNAKMTFLDSVRCYLELAFAEQWGLDHSLLHSFAISQKPMHLQPHSDNHMLQMKTSRGGTSLLQAGDPQGLFAYLFAKHAVMEGYLYHFLYIFRYLSKRQNLLTFIMDKFQAAECLPRDLEECRTQITLRTIDIFHVWLEGFFEVDFRQDPELLAEVISFISNKLVGVNQQGQGLLQLIDRKEKQEELVSVKTADKSEEDWPGNLPRQNLASTTSPWLSRKENKDKLSVGGIIACFSKRSSKNQDSAYLPVMALNKDGFSLSEHTSNGLAEQLTLIQQAQLALISKFINTAKSCYDMRNFATCVQVMDGLNNLIVRQVPAWKNIPSKVVSIYEELEAAGVLLKGDCDFLIRGDHHKTLPTLPCVHLVLMHIQQLEIGGFKLANGMYKWPKLKSIAECVDQVRVFQEHRYTLNSDEVLQRLLKTRIEEFRNSDIHILAASNHANFHQFSSEKGSKKLQSALQRVKANLH</sequence>
<dbReference type="Proteomes" id="UP000230750">
    <property type="component" value="Unassembled WGS sequence"/>
</dbReference>
<dbReference type="InterPro" id="IPR029899">
    <property type="entry name" value="KNDC1"/>
</dbReference>
<feature type="compositionally biased region" description="Low complexity" evidence="3">
    <location>
        <begin position="535"/>
        <end position="547"/>
    </location>
</feature>
<feature type="compositionally biased region" description="Basic residues" evidence="3">
    <location>
        <begin position="373"/>
        <end position="383"/>
    </location>
</feature>
<protein>
    <submittedName>
        <fullName evidence="5">Protein very KIND</fullName>
    </submittedName>
</protein>
<dbReference type="Pfam" id="PF00617">
    <property type="entry name" value="RasGEF"/>
    <property type="match status" value="1"/>
</dbReference>
<dbReference type="GO" id="GO:0007264">
    <property type="term" value="P:small GTPase-mediated signal transduction"/>
    <property type="evidence" value="ECO:0007669"/>
    <property type="project" value="InterPro"/>
</dbReference>
<feature type="compositionally biased region" description="Basic and acidic residues" evidence="3">
    <location>
        <begin position="503"/>
        <end position="534"/>
    </location>
</feature>
<feature type="compositionally biased region" description="Low complexity" evidence="3">
    <location>
        <begin position="456"/>
        <end position="467"/>
    </location>
</feature>
<name>A0A2G8JII3_STIJA</name>
<dbReference type="PANTHER" id="PTHR21560:SF0">
    <property type="entry name" value="KINASE NON-CATALYTIC C-LOBE DOMAIN-CONTAINING PROTEIN 1"/>
    <property type="match status" value="1"/>
</dbReference>
<feature type="region of interest" description="Disordered" evidence="3">
    <location>
        <begin position="690"/>
        <end position="719"/>
    </location>
</feature>
<dbReference type="SUPFAM" id="SSF48366">
    <property type="entry name" value="Ras GEF"/>
    <property type="match status" value="1"/>
</dbReference>
<feature type="compositionally biased region" description="Polar residues" evidence="3">
    <location>
        <begin position="1009"/>
        <end position="1019"/>
    </location>
</feature>
<dbReference type="InterPro" id="IPR023578">
    <property type="entry name" value="Ras_GEF_dom_sf"/>
</dbReference>
<evidence type="ECO:0000313" key="6">
    <source>
        <dbReference type="Proteomes" id="UP000230750"/>
    </source>
</evidence>
<dbReference type="GO" id="GO:0048814">
    <property type="term" value="P:regulation of dendrite morphogenesis"/>
    <property type="evidence" value="ECO:0007669"/>
    <property type="project" value="TreeGrafter"/>
</dbReference>
<feature type="region of interest" description="Disordered" evidence="3">
    <location>
        <begin position="38"/>
        <end position="268"/>
    </location>
</feature>
<dbReference type="GO" id="GO:0030425">
    <property type="term" value="C:dendrite"/>
    <property type="evidence" value="ECO:0007669"/>
    <property type="project" value="TreeGrafter"/>
</dbReference>
<dbReference type="Gene3D" id="1.20.870.10">
    <property type="entry name" value="Son of sevenless (SoS) protein Chain: S domain 1"/>
    <property type="match status" value="1"/>
</dbReference>
<feature type="compositionally biased region" description="Low complexity" evidence="3">
    <location>
        <begin position="235"/>
        <end position="252"/>
    </location>
</feature>
<evidence type="ECO:0000256" key="2">
    <source>
        <dbReference type="PROSITE-ProRule" id="PRU00135"/>
    </source>
</evidence>
<proteinExistence type="predicted"/>
<dbReference type="OrthoDB" id="10254377at2759"/>
<dbReference type="AlphaFoldDB" id="A0A2G8JII3"/>
<keyword evidence="6" id="KW-1185">Reference proteome</keyword>
<dbReference type="InterPro" id="IPR036964">
    <property type="entry name" value="RASGEF_cat_dom_sf"/>
</dbReference>
<dbReference type="EMBL" id="MRZV01001874">
    <property type="protein sequence ID" value="PIK35550.1"/>
    <property type="molecule type" value="Genomic_DNA"/>
</dbReference>
<evidence type="ECO:0000256" key="3">
    <source>
        <dbReference type="SAM" id="MobiDB-lite"/>
    </source>
</evidence>
<dbReference type="Pfam" id="PF00618">
    <property type="entry name" value="RasGEF_N"/>
    <property type="match status" value="1"/>
</dbReference>
<evidence type="ECO:0000256" key="1">
    <source>
        <dbReference type="ARBA" id="ARBA00022658"/>
    </source>
</evidence>